<keyword evidence="5" id="KW-0677">Repeat</keyword>
<evidence type="ECO:0000256" key="6">
    <source>
        <dbReference type="ARBA" id="ARBA00022989"/>
    </source>
</evidence>
<evidence type="ECO:0000313" key="15">
    <source>
        <dbReference type="Proteomes" id="UP000827986"/>
    </source>
</evidence>
<dbReference type="PANTHER" id="PTHR48423:SF1">
    <property type="entry name" value="INTERLEUKIN-27 RECEPTOR SUBUNIT ALPHA"/>
    <property type="match status" value="1"/>
</dbReference>
<dbReference type="PROSITE" id="PS50853">
    <property type="entry name" value="FN3"/>
    <property type="match status" value="1"/>
</dbReference>
<keyword evidence="15" id="KW-1185">Reference proteome</keyword>
<evidence type="ECO:0000259" key="13">
    <source>
        <dbReference type="PROSITE" id="PS50853"/>
    </source>
</evidence>
<accession>A0A9D3X8B4</accession>
<name>A0A9D3X8B4_9SAUR</name>
<dbReference type="CDD" id="cd00063">
    <property type="entry name" value="FN3"/>
    <property type="match status" value="1"/>
</dbReference>
<evidence type="ECO:0000256" key="7">
    <source>
        <dbReference type="ARBA" id="ARBA00023136"/>
    </source>
</evidence>
<keyword evidence="9" id="KW-0325">Glycoprotein</keyword>
<evidence type="ECO:0000256" key="2">
    <source>
        <dbReference type="ARBA" id="ARBA00008921"/>
    </source>
</evidence>
<organism evidence="14 15">
    <name type="scientific">Mauremys mutica</name>
    <name type="common">yellowpond turtle</name>
    <dbReference type="NCBI Taxonomy" id="74926"/>
    <lineage>
        <taxon>Eukaryota</taxon>
        <taxon>Metazoa</taxon>
        <taxon>Chordata</taxon>
        <taxon>Craniata</taxon>
        <taxon>Vertebrata</taxon>
        <taxon>Euteleostomi</taxon>
        <taxon>Archelosauria</taxon>
        <taxon>Testudinata</taxon>
        <taxon>Testudines</taxon>
        <taxon>Cryptodira</taxon>
        <taxon>Durocryptodira</taxon>
        <taxon>Testudinoidea</taxon>
        <taxon>Geoemydidae</taxon>
        <taxon>Geoemydinae</taxon>
        <taxon>Mauremys</taxon>
    </lineage>
</organism>
<evidence type="ECO:0000256" key="9">
    <source>
        <dbReference type="ARBA" id="ARBA00023180"/>
    </source>
</evidence>
<keyword evidence="7 11" id="KW-0472">Membrane</keyword>
<dbReference type="Pfam" id="PF00041">
    <property type="entry name" value="fn3"/>
    <property type="match status" value="1"/>
</dbReference>
<keyword evidence="4 12" id="KW-0732">Signal</keyword>
<proteinExistence type="inferred from homology"/>
<evidence type="ECO:0000256" key="11">
    <source>
        <dbReference type="SAM" id="Phobius"/>
    </source>
</evidence>
<evidence type="ECO:0000256" key="8">
    <source>
        <dbReference type="ARBA" id="ARBA00023170"/>
    </source>
</evidence>
<reference evidence="14" key="1">
    <citation type="submission" date="2021-09" db="EMBL/GenBank/DDBJ databases">
        <title>The genome of Mauremys mutica provides insights into the evolution of semi-aquatic lifestyle.</title>
        <authorList>
            <person name="Gong S."/>
            <person name="Gao Y."/>
        </authorList>
    </citation>
    <scope>NUCLEOTIDE SEQUENCE</scope>
    <source>
        <strain evidence="14">MM-2020</strain>
        <tissue evidence="14">Muscle</tissue>
    </source>
</reference>
<evidence type="ECO:0000256" key="1">
    <source>
        <dbReference type="ARBA" id="ARBA00004479"/>
    </source>
</evidence>
<protein>
    <recommendedName>
        <fullName evidence="13">Fibronectin type-III domain-containing protein</fullName>
    </recommendedName>
</protein>
<keyword evidence="8" id="KW-0675">Receptor</keyword>
<evidence type="ECO:0000256" key="12">
    <source>
        <dbReference type="SAM" id="SignalP"/>
    </source>
</evidence>
<dbReference type="SMART" id="SM00060">
    <property type="entry name" value="FN3"/>
    <property type="match status" value="3"/>
</dbReference>
<feature type="signal peptide" evidence="12">
    <location>
        <begin position="1"/>
        <end position="17"/>
    </location>
</feature>
<sequence length="712" mass="80367">MMGWLLLLAALALSGSAEDPDLVCYRNCKQCNFTCTWRAKATSGNATYILKFCYHRTHPCKGFKTASSTHYRFSYRTLRVLENLTAWVESHSGGRVERTQNITLQLENAIKLDPLPPDQITFSKSNGTLRLTLQQLDNWIVTYEPLRREARYRQMKDTEWTQVECQTRGEYKGNNITVICSLGTTAACEVQIRHKTAHWSSYWSDWSKSIFVPEEIPEVNYTVGRLGRNGQRNVTFHWQEAREEQWKVNYTLALYMPACRCTELKKEVPEKDETTLTLALSGAEYHLSMSASNPAGRGPVRTYRIPPEHCTEMSFLNVSSAGSSVTVQWAAKTNGTFYCIEKQPLEEPQEDHKECIHKQLFEKDSYVDTGTVKPRTCYRIAIHGGGPEKHWTVGSMYHFATNTSWDGPIHIRNITANSAFLLWKPSPLSQCPGVLKKYIICYTSEQANGMAHHEVNSSVTHCTLQDLQPSTSYRVGIQAATADRDGSCSPRHLFTTTKLGPNPAEWKLNFRYLSIFLGVPVLAVFYHFLKKRAKKMLFPPLPNPMDSEAIKFPAEEMSQVKPRPGFVEPSEKVSPTEPLVTTFISDKGEPDMNTETRSLHLYPVTEETAEMLQAKEGQAGSENDLPFEYRRQVLLTPAEEEQEEDDFREFAGVCGQNNLAEAGTGPSQPHPAEGAAMERTGLSRPLVQLSLLLSDKPVIIKNGGSFDLLHDK</sequence>
<dbReference type="PANTHER" id="PTHR48423">
    <property type="entry name" value="INTERLEUKIN-27 RECEPTOR SUBUNIT ALPHA"/>
    <property type="match status" value="1"/>
</dbReference>
<dbReference type="InterPro" id="IPR003961">
    <property type="entry name" value="FN3_dom"/>
</dbReference>
<comment type="caution">
    <text evidence="14">The sequence shown here is derived from an EMBL/GenBank/DDBJ whole genome shotgun (WGS) entry which is preliminary data.</text>
</comment>
<feature type="domain" description="Fibronectin type-III" evidence="13">
    <location>
        <begin position="405"/>
        <end position="500"/>
    </location>
</feature>
<dbReference type="Proteomes" id="UP000827986">
    <property type="component" value="Unassembled WGS sequence"/>
</dbReference>
<feature type="transmembrane region" description="Helical" evidence="11">
    <location>
        <begin position="510"/>
        <end position="529"/>
    </location>
</feature>
<evidence type="ECO:0000313" key="14">
    <source>
        <dbReference type="EMBL" id="KAH1174813.1"/>
    </source>
</evidence>
<dbReference type="InterPro" id="IPR036116">
    <property type="entry name" value="FN3_sf"/>
</dbReference>
<evidence type="ECO:0000256" key="10">
    <source>
        <dbReference type="SAM" id="MobiDB-lite"/>
    </source>
</evidence>
<dbReference type="Gene3D" id="2.60.40.10">
    <property type="entry name" value="Immunoglobulins"/>
    <property type="match status" value="2"/>
</dbReference>
<dbReference type="AlphaFoldDB" id="A0A9D3X8B4"/>
<dbReference type="InterPro" id="IPR052672">
    <property type="entry name" value="Type1_Cytokine_Rcpt_Type2"/>
</dbReference>
<evidence type="ECO:0000256" key="5">
    <source>
        <dbReference type="ARBA" id="ARBA00022737"/>
    </source>
</evidence>
<dbReference type="InterPro" id="IPR013783">
    <property type="entry name" value="Ig-like_fold"/>
</dbReference>
<keyword evidence="6 11" id="KW-1133">Transmembrane helix</keyword>
<evidence type="ECO:0000256" key="4">
    <source>
        <dbReference type="ARBA" id="ARBA00022729"/>
    </source>
</evidence>
<dbReference type="EMBL" id="JAHDVG010000479">
    <property type="protein sequence ID" value="KAH1174813.1"/>
    <property type="molecule type" value="Genomic_DNA"/>
</dbReference>
<comment type="similarity">
    <text evidence="2">Belongs to the type I cytokine receptor family. Type 2 subfamily.</text>
</comment>
<dbReference type="SUPFAM" id="SSF49265">
    <property type="entry name" value="Fibronectin type III"/>
    <property type="match status" value="1"/>
</dbReference>
<feature type="chain" id="PRO_5039095639" description="Fibronectin type-III domain-containing protein" evidence="12">
    <location>
        <begin position="18"/>
        <end position="712"/>
    </location>
</feature>
<comment type="subcellular location">
    <subcellularLocation>
        <location evidence="1">Membrane</location>
        <topology evidence="1">Single-pass type I membrane protein</topology>
    </subcellularLocation>
</comment>
<feature type="region of interest" description="Disordered" evidence="10">
    <location>
        <begin position="657"/>
        <end position="676"/>
    </location>
</feature>
<keyword evidence="3 11" id="KW-0812">Transmembrane</keyword>
<evidence type="ECO:0000256" key="3">
    <source>
        <dbReference type="ARBA" id="ARBA00022692"/>
    </source>
</evidence>
<dbReference type="GO" id="GO:0005886">
    <property type="term" value="C:plasma membrane"/>
    <property type="evidence" value="ECO:0007669"/>
    <property type="project" value="UniProtKB-ARBA"/>
</dbReference>
<gene>
    <name evidence="14" type="ORF">KIL84_008804</name>
</gene>